<organism evidence="1 2">
    <name type="scientific">Candidatus Avipropionibacterium avicola</name>
    <dbReference type="NCBI Taxonomy" id="2840701"/>
    <lineage>
        <taxon>Bacteria</taxon>
        <taxon>Bacillati</taxon>
        <taxon>Actinomycetota</taxon>
        <taxon>Actinomycetes</taxon>
        <taxon>Propionibacteriales</taxon>
        <taxon>Propionibacteriaceae</taxon>
        <taxon>Propionibacteriaceae incertae sedis</taxon>
        <taxon>Candidatus Avipropionibacterium</taxon>
    </lineage>
</organism>
<reference evidence="1" key="1">
    <citation type="submission" date="2020-10" db="EMBL/GenBank/DDBJ databases">
        <authorList>
            <person name="Gilroy R."/>
        </authorList>
    </citation>
    <scope>NUCLEOTIDE SEQUENCE</scope>
    <source>
        <strain evidence="1">ChiGjej1B1-24693</strain>
    </source>
</reference>
<accession>A0A9D1KMN3</accession>
<evidence type="ECO:0000313" key="1">
    <source>
        <dbReference type="EMBL" id="HIT76534.1"/>
    </source>
</evidence>
<dbReference type="EMBL" id="DVLP01000386">
    <property type="protein sequence ID" value="HIT76534.1"/>
    <property type="molecule type" value="Genomic_DNA"/>
</dbReference>
<evidence type="ECO:0000313" key="2">
    <source>
        <dbReference type="Proteomes" id="UP000886842"/>
    </source>
</evidence>
<dbReference type="Proteomes" id="UP000886842">
    <property type="component" value="Unassembled WGS sequence"/>
</dbReference>
<comment type="caution">
    <text evidence="1">The sequence shown here is derived from an EMBL/GenBank/DDBJ whole genome shotgun (WGS) entry which is preliminary data.</text>
</comment>
<gene>
    <name evidence="1" type="ORF">IAA98_13195</name>
</gene>
<name>A0A9D1KMN3_9ACTN</name>
<reference evidence="1" key="2">
    <citation type="journal article" date="2021" name="PeerJ">
        <title>Extensive microbial diversity within the chicken gut microbiome revealed by metagenomics and culture.</title>
        <authorList>
            <person name="Gilroy R."/>
            <person name="Ravi A."/>
            <person name="Getino M."/>
            <person name="Pursley I."/>
            <person name="Horton D.L."/>
            <person name="Alikhan N.F."/>
            <person name="Baker D."/>
            <person name="Gharbi K."/>
            <person name="Hall N."/>
            <person name="Watson M."/>
            <person name="Adriaenssens E.M."/>
            <person name="Foster-Nyarko E."/>
            <person name="Jarju S."/>
            <person name="Secka A."/>
            <person name="Antonio M."/>
            <person name="Oren A."/>
            <person name="Chaudhuri R.R."/>
            <person name="La Ragione R."/>
            <person name="Hildebrand F."/>
            <person name="Pallen M.J."/>
        </authorList>
    </citation>
    <scope>NUCLEOTIDE SEQUENCE</scope>
    <source>
        <strain evidence="1">ChiGjej1B1-24693</strain>
    </source>
</reference>
<sequence>MTMSRGRAVGSAFSPKEQTLLDLLCCGTQHHRDLAREQLRAASWGGYEFDECDCFLISVPPLPEASRISHDGGPFSVLEVSRAGEGLGHLELWVVDGYLHSVDYMTFGDHEKLPALEEVSLELLD</sequence>
<proteinExistence type="predicted"/>
<protein>
    <submittedName>
        <fullName evidence="1">Uncharacterized protein</fullName>
    </submittedName>
</protein>
<dbReference type="AlphaFoldDB" id="A0A9D1KMN3"/>